<feature type="signal peptide" evidence="2">
    <location>
        <begin position="1"/>
        <end position="24"/>
    </location>
</feature>
<dbReference type="RefSeq" id="WP_055062727.1">
    <property type="nucleotide sequence ID" value="NZ_CVRQ01000058.1"/>
</dbReference>
<evidence type="ECO:0000313" key="5">
    <source>
        <dbReference type="Proteomes" id="UP000049472"/>
    </source>
</evidence>
<evidence type="ECO:0000313" key="4">
    <source>
        <dbReference type="EMBL" id="CRL42020.1"/>
    </source>
</evidence>
<dbReference type="GO" id="GO:0016787">
    <property type="term" value="F:hydrolase activity"/>
    <property type="evidence" value="ECO:0007669"/>
    <property type="project" value="InterPro"/>
</dbReference>
<feature type="chain" id="PRO_5038740728" evidence="2">
    <location>
        <begin position="25"/>
        <end position="414"/>
    </location>
</feature>
<evidence type="ECO:0000259" key="3">
    <source>
        <dbReference type="PROSITE" id="PS51781"/>
    </source>
</evidence>
<protein>
    <submittedName>
        <fullName evidence="4">Putative spore cortex-lytic enzyme</fullName>
    </submittedName>
</protein>
<dbReference type="Gene3D" id="1.10.10.2520">
    <property type="entry name" value="Cell wall hydrolase SleB, domain 1"/>
    <property type="match status" value="1"/>
</dbReference>
<evidence type="ECO:0000256" key="1">
    <source>
        <dbReference type="SAM" id="MobiDB-lite"/>
    </source>
</evidence>
<evidence type="ECO:0000256" key="2">
    <source>
        <dbReference type="SAM" id="SignalP"/>
    </source>
</evidence>
<organism evidence="4 5">
    <name type="scientific">Agathobacter rectalis</name>
    <dbReference type="NCBI Taxonomy" id="39491"/>
    <lineage>
        <taxon>Bacteria</taxon>
        <taxon>Bacillati</taxon>
        <taxon>Bacillota</taxon>
        <taxon>Clostridia</taxon>
        <taxon>Lachnospirales</taxon>
        <taxon>Lachnospiraceae</taxon>
        <taxon>Agathobacter</taxon>
    </lineage>
</organism>
<dbReference type="PANTHER" id="PTHR34408">
    <property type="entry name" value="FAMILY PROTEIN, PUTATIVE-RELATED"/>
    <property type="match status" value="1"/>
</dbReference>
<feature type="compositionally biased region" description="Basic and acidic residues" evidence="1">
    <location>
        <begin position="263"/>
        <end position="275"/>
    </location>
</feature>
<keyword evidence="5" id="KW-1185">Reference proteome</keyword>
<dbReference type="AlphaFoldDB" id="A0A0M6WWI4"/>
<keyword evidence="2" id="KW-0732">Signal</keyword>
<dbReference type="Pfam" id="PF08239">
    <property type="entry name" value="SH3_3"/>
    <property type="match status" value="2"/>
</dbReference>
<accession>A0A0M6WWI4</accession>
<proteinExistence type="predicted"/>
<dbReference type="InterPro" id="IPR042047">
    <property type="entry name" value="SleB_dom1"/>
</dbReference>
<name>A0A0M6WWI4_9FIRM</name>
<reference evidence="5" key="1">
    <citation type="submission" date="2015-05" db="EMBL/GenBank/DDBJ databases">
        <authorList>
            <consortium name="Pathogen Informatics"/>
        </authorList>
    </citation>
    <scope>NUCLEOTIDE SEQUENCE [LARGE SCALE GENOMIC DNA]</scope>
    <source>
        <strain evidence="5">T1-815</strain>
    </source>
</reference>
<dbReference type="InterPro" id="IPR003646">
    <property type="entry name" value="SH3-like_bac-type"/>
</dbReference>
<sequence length="414" mass="43681">MKLNKKVIESITVCGLCAMLTVTAVTNSGRSEVKAEDKVLANTGLEHTGYNSYAGVAATLFNYEKSLTAENAVTVEKENVEMVAAAQDAQQEAQPQLTQEQQEWQTKLMPNVEESLNVRAQANEQSDIVGKLYKGSVADIVENDGTWAHIKSGNVDGYVNVSYCVTGTDALSYAYDTCGEIATVNTDGLRVREAADTNSKALEVADQGKTYQVDRAAQAQDGWIAVVSDSQTGYIAADYATRSLNTRVGITIEEEQAQIAAQKEAERKAAEEKAAAEAAKAAQKNTSENTSSKKAETTQGEAVSAGADDLTLLAAIIECEAGGESYECQLAVGAAVINRVKSSSYPNSISGVIYQKGQFGPASSGKLARKLSGSISSSCYSAAQEAMSGVDNTGGCTSFNDHGSGISIGNMKFR</sequence>
<dbReference type="Proteomes" id="UP000049472">
    <property type="component" value="Unassembled WGS sequence"/>
</dbReference>
<dbReference type="InterPro" id="IPR052354">
    <property type="entry name" value="Cell_Wall_Dynamics_Protein"/>
</dbReference>
<dbReference type="Gene3D" id="2.30.30.40">
    <property type="entry name" value="SH3 Domains"/>
    <property type="match status" value="2"/>
</dbReference>
<dbReference type="PROSITE" id="PS51781">
    <property type="entry name" value="SH3B"/>
    <property type="match status" value="1"/>
</dbReference>
<feature type="region of interest" description="Disordered" evidence="1">
    <location>
        <begin position="263"/>
        <end position="301"/>
    </location>
</feature>
<dbReference type="InterPro" id="IPR011105">
    <property type="entry name" value="Cell_wall_hydrolase_SleB"/>
</dbReference>
<feature type="domain" description="SH3b" evidence="3">
    <location>
        <begin position="105"/>
        <end position="168"/>
    </location>
</feature>
<dbReference type="Pfam" id="PF07486">
    <property type="entry name" value="Hydrolase_2"/>
    <property type="match status" value="1"/>
</dbReference>
<gene>
    <name evidence="4" type="ORF">T1815_00431</name>
</gene>
<dbReference type="SMART" id="SM00287">
    <property type="entry name" value="SH3b"/>
    <property type="match status" value="2"/>
</dbReference>
<dbReference type="EMBL" id="CVRQ01000058">
    <property type="protein sequence ID" value="CRL42020.1"/>
    <property type="molecule type" value="Genomic_DNA"/>
</dbReference>